<dbReference type="Proteomes" id="UP001141950">
    <property type="component" value="Unassembled WGS sequence"/>
</dbReference>
<organism evidence="1 2">
    <name type="scientific">Paenibacillus soyae</name>
    <dbReference type="NCBI Taxonomy" id="2969249"/>
    <lineage>
        <taxon>Bacteria</taxon>
        <taxon>Bacillati</taxon>
        <taxon>Bacillota</taxon>
        <taxon>Bacilli</taxon>
        <taxon>Bacillales</taxon>
        <taxon>Paenibacillaceae</taxon>
        <taxon>Paenibacillus</taxon>
    </lineage>
</organism>
<evidence type="ECO:0000313" key="2">
    <source>
        <dbReference type="Proteomes" id="UP001141950"/>
    </source>
</evidence>
<dbReference type="AlphaFoldDB" id="A0A9X2MP80"/>
<gene>
    <name evidence="1" type="ORF">NQZ67_17400</name>
</gene>
<proteinExistence type="predicted"/>
<sequence>MPSSGSSLAAEAYTKAAFAAVVDAIIPLELWMAGAFPNDWYEFVIKQIDHSQFVSYGSGAQAGGEALSLTTAKLLDIGAQELLRRGLMIMPMNNGPFVGGGLFARLSRIDRLRTIAILNQVAVPTGLLPPPYRNNPGLVQTMMDSLFQLTMFGYDSEWAGYGTTRLLPPDEQRVEFFPPAWRQIGYPGPSFGYRALRGCYFVPPSAEGRNGDA</sequence>
<dbReference type="RefSeq" id="WP_257448370.1">
    <property type="nucleotide sequence ID" value="NZ_JANIPJ010000012.1"/>
</dbReference>
<keyword evidence="2" id="KW-1185">Reference proteome</keyword>
<name>A0A9X2MP80_9BACL</name>
<dbReference type="EMBL" id="JANIPJ010000012">
    <property type="protein sequence ID" value="MCR2805663.1"/>
    <property type="molecule type" value="Genomic_DNA"/>
</dbReference>
<protein>
    <submittedName>
        <fullName evidence="1">Uncharacterized protein</fullName>
    </submittedName>
</protein>
<evidence type="ECO:0000313" key="1">
    <source>
        <dbReference type="EMBL" id="MCR2805663.1"/>
    </source>
</evidence>
<comment type="caution">
    <text evidence="1">The sequence shown here is derived from an EMBL/GenBank/DDBJ whole genome shotgun (WGS) entry which is preliminary data.</text>
</comment>
<reference evidence="1" key="1">
    <citation type="submission" date="2022-08" db="EMBL/GenBank/DDBJ databases">
        <title>The genomic sequence of strain Paenibacillus sp. SCIV0701.</title>
        <authorList>
            <person name="Zhao H."/>
        </authorList>
    </citation>
    <scope>NUCLEOTIDE SEQUENCE</scope>
    <source>
        <strain evidence="1">SCIV0701</strain>
    </source>
</reference>
<accession>A0A9X2MP80</accession>